<protein>
    <submittedName>
        <fullName evidence="2">Uncharacterized protein</fullName>
    </submittedName>
</protein>
<organism evidence="2 3">
    <name type="scientific">Cryptolaemus montrouzieri</name>
    <dbReference type="NCBI Taxonomy" id="559131"/>
    <lineage>
        <taxon>Eukaryota</taxon>
        <taxon>Metazoa</taxon>
        <taxon>Ecdysozoa</taxon>
        <taxon>Arthropoda</taxon>
        <taxon>Hexapoda</taxon>
        <taxon>Insecta</taxon>
        <taxon>Pterygota</taxon>
        <taxon>Neoptera</taxon>
        <taxon>Endopterygota</taxon>
        <taxon>Coleoptera</taxon>
        <taxon>Polyphaga</taxon>
        <taxon>Cucujiformia</taxon>
        <taxon>Coccinelloidea</taxon>
        <taxon>Coccinellidae</taxon>
        <taxon>Scymninae</taxon>
        <taxon>Scymnini</taxon>
        <taxon>Cryptolaemus</taxon>
    </lineage>
</organism>
<evidence type="ECO:0000256" key="1">
    <source>
        <dbReference type="SAM" id="MobiDB-lite"/>
    </source>
</evidence>
<dbReference type="Proteomes" id="UP001516400">
    <property type="component" value="Unassembled WGS sequence"/>
</dbReference>
<gene>
    <name evidence="2" type="ORF">HHI36_002187</name>
</gene>
<evidence type="ECO:0000313" key="3">
    <source>
        <dbReference type="Proteomes" id="UP001516400"/>
    </source>
</evidence>
<feature type="region of interest" description="Disordered" evidence="1">
    <location>
        <begin position="19"/>
        <end position="43"/>
    </location>
</feature>
<evidence type="ECO:0000313" key="2">
    <source>
        <dbReference type="EMBL" id="KAL3287723.1"/>
    </source>
</evidence>
<proteinExistence type="predicted"/>
<dbReference type="AlphaFoldDB" id="A0ABD2PAI3"/>
<name>A0ABD2PAI3_9CUCU</name>
<comment type="caution">
    <text evidence="2">The sequence shown here is derived from an EMBL/GenBank/DDBJ whole genome shotgun (WGS) entry which is preliminary data.</text>
</comment>
<accession>A0ABD2PAI3</accession>
<keyword evidence="3" id="KW-1185">Reference proteome</keyword>
<reference evidence="2 3" key="1">
    <citation type="journal article" date="2021" name="BMC Biol.">
        <title>Horizontally acquired antibacterial genes associated with adaptive radiation of ladybird beetles.</title>
        <authorList>
            <person name="Li H.S."/>
            <person name="Tang X.F."/>
            <person name="Huang Y.H."/>
            <person name="Xu Z.Y."/>
            <person name="Chen M.L."/>
            <person name="Du X.Y."/>
            <person name="Qiu B.Y."/>
            <person name="Chen P.T."/>
            <person name="Zhang W."/>
            <person name="Slipinski A."/>
            <person name="Escalona H.E."/>
            <person name="Waterhouse R.M."/>
            <person name="Zwick A."/>
            <person name="Pang H."/>
        </authorList>
    </citation>
    <scope>NUCLEOTIDE SEQUENCE [LARGE SCALE GENOMIC DNA]</scope>
    <source>
        <strain evidence="2">SYSU2018</strain>
    </source>
</reference>
<feature type="compositionally biased region" description="Polar residues" evidence="1">
    <location>
        <begin position="26"/>
        <end position="42"/>
    </location>
</feature>
<sequence>MLRSLKRLELAAQRLRDLEEADDHQLSSPTSGDSIGSDNSIENYEPALEESDFSRVVLLIFHAAVYVGRLPQ</sequence>
<dbReference type="EMBL" id="JABFTP020000185">
    <property type="protein sequence ID" value="KAL3287723.1"/>
    <property type="molecule type" value="Genomic_DNA"/>
</dbReference>